<reference evidence="1 2" key="1">
    <citation type="submission" date="2021-07" db="EMBL/GenBank/DDBJ databases">
        <title>A novel phosphonate cluster across the Pantoea species complex is important for pathogenicity in onion.</title>
        <authorList>
            <person name="Zhao M."/>
            <person name="Stice S."/>
            <person name="Shin G.Y."/>
            <person name="Coutinho T."/>
            <person name="Gitaitis R."/>
            <person name="Kvitko B."/>
            <person name="Dutta B."/>
        </authorList>
    </citation>
    <scope>NUCLEOTIDE SEQUENCE [LARGE SCALE GENOMIC DNA]</scope>
    <source>
        <strain evidence="1 2">BD 382</strain>
    </source>
</reference>
<name>A0ABS6VL77_9GAMM</name>
<keyword evidence="2" id="KW-1185">Reference proteome</keyword>
<dbReference type="Gene3D" id="3.30.70.3580">
    <property type="entry name" value="Antirestriction protein"/>
    <property type="match status" value="1"/>
</dbReference>
<dbReference type="InterPro" id="IPR042297">
    <property type="entry name" value="Antirestriction_sf"/>
</dbReference>
<gene>
    <name evidence="1" type="ORF">KYI95_23275</name>
</gene>
<organism evidence="1 2">
    <name type="scientific">Pantoea allii</name>
    <dbReference type="NCBI Taxonomy" id="574096"/>
    <lineage>
        <taxon>Bacteria</taxon>
        <taxon>Pseudomonadati</taxon>
        <taxon>Pseudomonadota</taxon>
        <taxon>Gammaproteobacteria</taxon>
        <taxon>Enterobacterales</taxon>
        <taxon>Erwiniaceae</taxon>
        <taxon>Pantoea</taxon>
    </lineage>
</organism>
<dbReference type="RefSeq" id="WP_096011325.1">
    <property type="nucleotide sequence ID" value="NZ_CP193912.1"/>
</dbReference>
<proteinExistence type="predicted"/>
<evidence type="ECO:0000313" key="2">
    <source>
        <dbReference type="Proteomes" id="UP001197236"/>
    </source>
</evidence>
<comment type="caution">
    <text evidence="1">The sequence shown here is derived from an EMBL/GenBank/DDBJ whole genome shotgun (WGS) entry which is preliminary data.</text>
</comment>
<dbReference type="EMBL" id="JAHVXZ010000028">
    <property type="protein sequence ID" value="MBW1260092.1"/>
    <property type="molecule type" value="Genomic_DNA"/>
</dbReference>
<evidence type="ECO:0000313" key="1">
    <source>
        <dbReference type="EMBL" id="MBW1260092.1"/>
    </source>
</evidence>
<accession>A0ABS6VL77</accession>
<dbReference type="Proteomes" id="UP001197236">
    <property type="component" value="Unassembled WGS sequence"/>
</dbReference>
<sequence>MQEMNQARFAEGDARMNFLPMLFSSDFLRSEVNVYHYAERFLEGYKGKRLTCTVLRFIGSAHFTLTAQVMLVSSNRL</sequence>
<protein>
    <submittedName>
        <fullName evidence="1">Uncharacterized protein</fullName>
    </submittedName>
</protein>